<name>A0A0S6U8M5_NEOTH</name>
<feature type="domain" description="Protein export membrane protein SecD/SecF C-terminal" evidence="10">
    <location>
        <begin position="264"/>
        <end position="427"/>
    </location>
</feature>
<dbReference type="HAMAP" id="MF_01463_B">
    <property type="entry name" value="SecD_B"/>
    <property type="match status" value="1"/>
</dbReference>
<dbReference type="InterPro" id="IPR022813">
    <property type="entry name" value="SecD/SecF_arch_bac"/>
</dbReference>
<keyword evidence="6 9" id="KW-1133">Transmembrane helix</keyword>
<dbReference type="InterPro" id="IPR005791">
    <property type="entry name" value="SecD"/>
</dbReference>
<dbReference type="InterPro" id="IPR055344">
    <property type="entry name" value="SecD_SecF_C_bact"/>
</dbReference>
<dbReference type="InterPro" id="IPR054384">
    <property type="entry name" value="SecDF_P1_head"/>
</dbReference>
<evidence type="ECO:0000256" key="9">
    <source>
        <dbReference type="HAMAP-Rule" id="MF_01463"/>
    </source>
</evidence>
<keyword evidence="8 9" id="KW-0472">Membrane</keyword>
<keyword evidence="7 9" id="KW-0811">Translocation</keyword>
<dbReference type="GO" id="GO:0006605">
    <property type="term" value="P:protein targeting"/>
    <property type="evidence" value="ECO:0007669"/>
    <property type="project" value="UniProtKB-UniRule"/>
</dbReference>
<evidence type="ECO:0000259" key="10">
    <source>
        <dbReference type="Pfam" id="PF02355"/>
    </source>
</evidence>
<dbReference type="InterPro" id="IPR048631">
    <property type="entry name" value="SecD_1st"/>
</dbReference>
<dbReference type="GO" id="GO:0065002">
    <property type="term" value="P:intracellular protein transmembrane transport"/>
    <property type="evidence" value="ECO:0007669"/>
    <property type="project" value="UniProtKB-UniRule"/>
</dbReference>
<dbReference type="InterPro" id="IPR001036">
    <property type="entry name" value="Acrflvin-R"/>
</dbReference>
<evidence type="ECO:0000259" key="11">
    <source>
        <dbReference type="Pfam" id="PF21760"/>
    </source>
</evidence>
<comment type="subunit">
    <text evidence="9">Forms a complex with SecF. Part of the essential Sec protein translocation apparatus which comprises SecA, SecYEG and auxiliary proteins SecDF. Other proteins may also be involved.</text>
</comment>
<dbReference type="GO" id="GO:0005886">
    <property type="term" value="C:plasma membrane"/>
    <property type="evidence" value="ECO:0007669"/>
    <property type="project" value="UniProtKB-SubCell"/>
</dbReference>
<keyword evidence="3 9" id="KW-1003">Cell membrane</keyword>
<dbReference type="PANTHER" id="PTHR30081">
    <property type="entry name" value="PROTEIN-EXPORT MEMBRANE PROTEIN SEC"/>
    <property type="match status" value="1"/>
</dbReference>
<gene>
    <name evidence="9" type="primary">secD</name>
    <name evidence="13" type="ORF">MTY_0143</name>
</gene>
<keyword evidence="4 9" id="KW-0812">Transmembrane</keyword>
<comment type="subcellular location">
    <subcellularLocation>
        <location evidence="1 9">Cell membrane</location>
        <topology evidence="1 9">Multi-pass membrane protein</topology>
    </subcellularLocation>
</comment>
<accession>A0A0S6U8M5</accession>
<feature type="transmembrane region" description="Helical" evidence="9">
    <location>
        <begin position="286"/>
        <end position="303"/>
    </location>
</feature>
<comment type="similarity">
    <text evidence="9">Belongs to the SecD/SecF family. SecD subfamily.</text>
</comment>
<keyword evidence="2 9" id="KW-0813">Transport</keyword>
<evidence type="ECO:0000256" key="5">
    <source>
        <dbReference type="ARBA" id="ARBA00022927"/>
    </source>
</evidence>
<feature type="transmembrane region" description="Helical" evidence="9">
    <location>
        <begin position="379"/>
        <end position="401"/>
    </location>
</feature>
<dbReference type="FunFam" id="1.20.1640.10:FF:000004">
    <property type="entry name" value="Protein translocase subunit SecD"/>
    <property type="match status" value="1"/>
</dbReference>
<evidence type="ECO:0000256" key="6">
    <source>
        <dbReference type="ARBA" id="ARBA00022989"/>
    </source>
</evidence>
<dbReference type="GO" id="GO:0043952">
    <property type="term" value="P:protein transport by the Sec complex"/>
    <property type="evidence" value="ECO:0007669"/>
    <property type="project" value="UniProtKB-UniRule"/>
</dbReference>
<dbReference type="NCBIfam" id="TIGR01129">
    <property type="entry name" value="secD"/>
    <property type="match status" value="1"/>
</dbReference>
<dbReference type="PANTHER" id="PTHR30081:SF1">
    <property type="entry name" value="PROTEIN TRANSLOCASE SUBUNIT SECD"/>
    <property type="match status" value="1"/>
</dbReference>
<evidence type="ECO:0000256" key="2">
    <source>
        <dbReference type="ARBA" id="ARBA00022448"/>
    </source>
</evidence>
<reference evidence="13" key="1">
    <citation type="journal article" date="2014" name="Gene">
        <title>Genome-guided analysis of transformation efficiency and carbon dioxide assimilation by Moorella thermoacetica Y72.</title>
        <authorList>
            <person name="Tsukahara K."/>
            <person name="Kita A."/>
            <person name="Nakashimada Y."/>
            <person name="Hoshino T."/>
            <person name="Murakami K."/>
        </authorList>
    </citation>
    <scope>NUCLEOTIDE SEQUENCE [LARGE SCALE GENOMIC DNA]</scope>
    <source>
        <strain evidence="13">Y72</strain>
    </source>
</reference>
<sequence>MWRRWHSQQLTVNSGRGYNRMSASFNLSREERVLAGGKGAGGFLKLAVVFLAILAIGIGVFKPLINAQRLGLDLKGGVHVLIQAQSTPDHAVTPDDMAALERVMRDRVDQLGIAEPVIQREGSDRLIIELAGVSNPEEAIKMIGKTAQLEFKTSDGQVVVSGKDLKDAKAIIDQQTREPQITLQFNAEGTKKFADVTKKLASSYPYGDPKRAIGIYLDQQLLTNPQVKEAIPNGQAIISGGFANFEEAANLAALLRGGALPVPVQIIERRTVGPTLGADSLAKSKTAIIVGLIAIALFMLLIYRLPGVVADFSLIVYGLIVMAVLWGLKATLTLPGIAGLLLSVGMAVDANIIIYERIKEELRNGKTLRAAIDAGFKRAFTTIFDSNATTVLAAIVLYFLGSGTVRGFAITLSLGIAASMFTAITLTRFLLHLVVGVPAFHNLWLFGVKEEQIPAAARGEI</sequence>
<feature type="transmembrane region" description="Helical" evidence="9">
    <location>
        <begin position="407"/>
        <end position="431"/>
    </location>
</feature>
<comment type="function">
    <text evidence="9">Part of the Sec protein translocase complex. Interacts with the SecYEG preprotein conducting channel. SecDF uses the proton motive force (PMF) to complete protein translocation after the ATP-dependent function of SecA.</text>
</comment>
<comment type="caution">
    <text evidence="9">Lacks conserved residue(s) required for the propagation of feature annotation.</text>
</comment>
<proteinExistence type="inferred from homology"/>
<feature type="domain" description="Protein translocase subunit SecDF P1" evidence="11">
    <location>
        <begin position="101"/>
        <end position="155"/>
    </location>
</feature>
<dbReference type="Gene3D" id="3.30.1360.200">
    <property type="match status" value="1"/>
</dbReference>
<dbReference type="SUPFAM" id="SSF82866">
    <property type="entry name" value="Multidrug efflux transporter AcrB transmembrane domain"/>
    <property type="match status" value="1"/>
</dbReference>
<organism evidence="13">
    <name type="scientific">Moorella thermoacetica Y72</name>
    <dbReference type="NCBI Taxonomy" id="1325331"/>
    <lineage>
        <taxon>Bacteria</taxon>
        <taxon>Bacillati</taxon>
        <taxon>Bacillota</taxon>
        <taxon>Clostridia</taxon>
        <taxon>Neomoorellales</taxon>
        <taxon>Neomoorellaceae</taxon>
        <taxon>Neomoorella</taxon>
    </lineage>
</organism>
<evidence type="ECO:0000313" key="13">
    <source>
        <dbReference type="EMBL" id="GAF24815.1"/>
    </source>
</evidence>
<dbReference type="Gene3D" id="3.30.70.3400">
    <property type="match status" value="1"/>
</dbReference>
<dbReference type="Gene3D" id="1.20.1640.10">
    <property type="entry name" value="Multidrug efflux transporter AcrB transmembrane domain"/>
    <property type="match status" value="1"/>
</dbReference>
<feature type="transmembrane region" description="Helical" evidence="9">
    <location>
        <begin position="42"/>
        <end position="61"/>
    </location>
</feature>
<evidence type="ECO:0000256" key="3">
    <source>
        <dbReference type="ARBA" id="ARBA00022475"/>
    </source>
</evidence>
<dbReference type="PRINTS" id="PR00702">
    <property type="entry name" value="ACRIFLAVINRP"/>
</dbReference>
<feature type="domain" description="SecDF P1 head subdomain" evidence="12">
    <location>
        <begin position="156"/>
        <end position="262"/>
    </location>
</feature>
<dbReference type="Proteomes" id="UP000063718">
    <property type="component" value="Unassembled WGS sequence"/>
</dbReference>
<dbReference type="Pfam" id="PF21760">
    <property type="entry name" value="SecD_1st"/>
    <property type="match status" value="1"/>
</dbReference>
<dbReference type="InterPro" id="IPR048634">
    <property type="entry name" value="SecD_SecF_C"/>
</dbReference>
<evidence type="ECO:0000256" key="8">
    <source>
        <dbReference type="ARBA" id="ARBA00023136"/>
    </source>
</evidence>
<evidence type="ECO:0000259" key="12">
    <source>
        <dbReference type="Pfam" id="PF22599"/>
    </source>
</evidence>
<dbReference type="NCBIfam" id="TIGR00916">
    <property type="entry name" value="2A0604s01"/>
    <property type="match status" value="1"/>
</dbReference>
<evidence type="ECO:0000256" key="7">
    <source>
        <dbReference type="ARBA" id="ARBA00023010"/>
    </source>
</evidence>
<protein>
    <recommendedName>
        <fullName evidence="9">Protein translocase subunit SecD</fullName>
    </recommendedName>
</protein>
<dbReference type="AlphaFoldDB" id="A0A0S6U8M5"/>
<dbReference type="GO" id="GO:0015450">
    <property type="term" value="F:protein-transporting ATPase activity"/>
    <property type="evidence" value="ECO:0007669"/>
    <property type="project" value="InterPro"/>
</dbReference>
<dbReference type="Pfam" id="PF02355">
    <property type="entry name" value="SecD_SecF_C"/>
    <property type="match status" value="1"/>
</dbReference>
<evidence type="ECO:0000256" key="4">
    <source>
        <dbReference type="ARBA" id="ARBA00022692"/>
    </source>
</evidence>
<dbReference type="Pfam" id="PF22599">
    <property type="entry name" value="SecDF_P1_head"/>
    <property type="match status" value="1"/>
</dbReference>
<evidence type="ECO:0000256" key="1">
    <source>
        <dbReference type="ARBA" id="ARBA00004651"/>
    </source>
</evidence>
<dbReference type="EMBL" id="DF238840">
    <property type="protein sequence ID" value="GAF24815.1"/>
    <property type="molecule type" value="Genomic_DNA"/>
</dbReference>
<keyword evidence="5 9" id="KW-0653">Protein transport</keyword>
<feature type="transmembrane region" description="Helical" evidence="9">
    <location>
        <begin position="308"/>
        <end position="328"/>
    </location>
</feature>